<dbReference type="EMBL" id="AOMF01000174">
    <property type="protein sequence ID" value="EMA49634.1"/>
    <property type="molecule type" value="Genomic_DNA"/>
</dbReference>
<keyword evidence="3" id="KW-0436">Ligase</keyword>
<gene>
    <name evidence="3" type="ORF">C451_18898</name>
</gene>
<reference evidence="3 4" key="1">
    <citation type="journal article" date="2014" name="PLoS Genet.">
        <title>Phylogenetically driven sequencing of extremely halophilic archaea reveals strategies for static and dynamic osmo-response.</title>
        <authorList>
            <person name="Becker E.A."/>
            <person name="Seitzer P.M."/>
            <person name="Tritt A."/>
            <person name="Larsen D."/>
            <person name="Krusor M."/>
            <person name="Yao A.I."/>
            <person name="Wu D."/>
            <person name="Madern D."/>
            <person name="Eisen J.A."/>
            <person name="Darling A.E."/>
            <person name="Facciotti M.T."/>
        </authorList>
    </citation>
    <scope>NUCLEOTIDE SEQUENCE [LARGE SCALE GENOMIC DNA]</scope>
    <source>
        <strain evidence="3 4">JCM 13552</strain>
    </source>
</reference>
<dbReference type="RefSeq" id="WP_007742973.1">
    <property type="nucleotide sequence ID" value="NZ_AOMF01000174.1"/>
</dbReference>
<dbReference type="Gene3D" id="3.40.50.12780">
    <property type="entry name" value="N-terminal domain of ligase-like"/>
    <property type="match status" value="1"/>
</dbReference>
<evidence type="ECO:0000259" key="2">
    <source>
        <dbReference type="Pfam" id="PF13193"/>
    </source>
</evidence>
<dbReference type="STRING" id="1227457.C451_18898"/>
<dbReference type="AlphaFoldDB" id="M0MXR3"/>
<dbReference type="PATRIC" id="fig|1227457.3.peg.3702"/>
<evidence type="ECO:0000313" key="3">
    <source>
        <dbReference type="EMBL" id="EMA49634.1"/>
    </source>
</evidence>
<comment type="caution">
    <text evidence="3">The sequence shown here is derived from an EMBL/GenBank/DDBJ whole genome shotgun (WGS) entry which is preliminary data.</text>
</comment>
<dbReference type="Pfam" id="PF00501">
    <property type="entry name" value="AMP-binding"/>
    <property type="match status" value="1"/>
</dbReference>
<evidence type="ECO:0000259" key="1">
    <source>
        <dbReference type="Pfam" id="PF00501"/>
    </source>
</evidence>
<dbReference type="GO" id="GO:0016878">
    <property type="term" value="F:acid-thiol ligase activity"/>
    <property type="evidence" value="ECO:0007669"/>
    <property type="project" value="UniProtKB-ARBA"/>
</dbReference>
<dbReference type="InterPro" id="IPR000873">
    <property type="entry name" value="AMP-dep_synth/lig_dom"/>
</dbReference>
<dbReference type="InterPro" id="IPR042099">
    <property type="entry name" value="ANL_N_sf"/>
</dbReference>
<dbReference type="PANTHER" id="PTHR43767">
    <property type="entry name" value="LONG-CHAIN-FATTY-ACID--COA LIGASE"/>
    <property type="match status" value="1"/>
</dbReference>
<evidence type="ECO:0000313" key="4">
    <source>
        <dbReference type="Proteomes" id="UP000011680"/>
    </source>
</evidence>
<protein>
    <submittedName>
        <fullName evidence="3">Long-chain-fatty-acid--CoA ligase</fullName>
    </submittedName>
</protein>
<name>M0MXR3_9EURY</name>
<dbReference type="PANTHER" id="PTHR43767:SF1">
    <property type="entry name" value="NONRIBOSOMAL PEPTIDE SYNTHASE PES1 (EUROFUNG)-RELATED"/>
    <property type="match status" value="1"/>
</dbReference>
<dbReference type="OrthoDB" id="193284at2157"/>
<organism evidence="3 4">
    <name type="scientific">Halococcus thailandensis JCM 13552</name>
    <dbReference type="NCBI Taxonomy" id="1227457"/>
    <lineage>
        <taxon>Archaea</taxon>
        <taxon>Methanobacteriati</taxon>
        <taxon>Methanobacteriota</taxon>
        <taxon>Stenosarchaea group</taxon>
        <taxon>Halobacteria</taxon>
        <taxon>Halobacteriales</taxon>
        <taxon>Halococcaceae</taxon>
        <taxon>Halococcus</taxon>
    </lineage>
</organism>
<feature type="domain" description="AMP-dependent synthetase/ligase" evidence="1">
    <location>
        <begin position="20"/>
        <end position="402"/>
    </location>
</feature>
<dbReference type="InterPro" id="IPR025110">
    <property type="entry name" value="AMP-bd_C"/>
</dbReference>
<dbReference type="InterPro" id="IPR050237">
    <property type="entry name" value="ATP-dep_AMP-bd_enzyme"/>
</dbReference>
<dbReference type="InterPro" id="IPR045851">
    <property type="entry name" value="AMP-bd_C_sf"/>
</dbReference>
<dbReference type="Pfam" id="PF13193">
    <property type="entry name" value="AMP-binding_C"/>
    <property type="match status" value="1"/>
</dbReference>
<dbReference type="Gene3D" id="3.30.300.30">
    <property type="match status" value="1"/>
</dbReference>
<dbReference type="eggNOG" id="arCOG00856">
    <property type="taxonomic scope" value="Archaea"/>
</dbReference>
<proteinExistence type="predicted"/>
<dbReference type="Proteomes" id="UP000011680">
    <property type="component" value="Unassembled WGS sequence"/>
</dbReference>
<keyword evidence="4" id="KW-1185">Reference proteome</keyword>
<sequence>MKFHQRTPLRHLGNLPSMGAERYGEKTAMHHQEDELSYAELEATANRVANGLVDAGVEPGDRVAIAMENNLTYMPVAFGICKVGAVAVPLNIQLTHDRLVYVLEDAGVDVLFGSERLAELVVGLNEALDLEHTFVPGGEAEGVTDYDEWVADRATEFETVDRDYESDACFQGYTSGTTGNPKGVPMTHRNILTTLQAFAETQEIDPEEDSILLITPMYHIIGLIGSTLFTLYSGRSVVLQNQVRPDVLLETIDRRGITDFTGVPALYISMVQELEANPEQYDVSSMKTLGIGAAPLAADTRNRIEDGFGVALVEGWGMTETTAGTASSARGVQKGAGCIGQPMPGVEMKLVDPVTRETRVPPEHLEPTAPAGLTGYEPDFDDEPSYTGEIAIRGPPVFEGYYNLPEKNEEVFDDEGWFYTKDIARVDEDRFLWMVDRSDDMLVVGGENVYPAEIEDELFFHPDVEEAAVVAADHEVKGEAPVAYVVCEEGATVTENEIRRFALENVAAYAHPRRVFFVDELPKSATQKVQRYKLEERVESEVGTLEPSEEL</sequence>
<dbReference type="SUPFAM" id="SSF56801">
    <property type="entry name" value="Acetyl-CoA synthetase-like"/>
    <property type="match status" value="1"/>
</dbReference>
<accession>M0MXR3</accession>
<feature type="domain" description="AMP-binding enzyme C-terminal" evidence="2">
    <location>
        <begin position="453"/>
        <end position="528"/>
    </location>
</feature>